<name>A0A448IFB2_MYCAU</name>
<evidence type="ECO:0000313" key="4">
    <source>
        <dbReference type="EMBL" id="VEG51182.1"/>
    </source>
</evidence>
<feature type="domain" description="UspA" evidence="3">
    <location>
        <begin position="4"/>
        <end position="146"/>
    </location>
</feature>
<evidence type="ECO:0000313" key="5">
    <source>
        <dbReference type="Proteomes" id="UP000279306"/>
    </source>
</evidence>
<evidence type="ECO:0000259" key="3">
    <source>
        <dbReference type="Pfam" id="PF00582"/>
    </source>
</evidence>
<dbReference type="Gene3D" id="3.40.50.620">
    <property type="entry name" value="HUPs"/>
    <property type="match status" value="1"/>
</dbReference>
<dbReference type="Proteomes" id="UP000279306">
    <property type="component" value="Chromosome"/>
</dbReference>
<accession>A0A448IFB2</accession>
<reference evidence="4 5" key="1">
    <citation type="submission" date="2018-12" db="EMBL/GenBank/DDBJ databases">
        <authorList>
            <consortium name="Pathogen Informatics"/>
        </authorList>
    </citation>
    <scope>NUCLEOTIDE SEQUENCE [LARGE SCALE GENOMIC DNA]</scope>
    <source>
        <strain evidence="4 5">NCTC10437</strain>
    </source>
</reference>
<dbReference type="CDD" id="cd00293">
    <property type="entry name" value="USP-like"/>
    <property type="match status" value="1"/>
</dbReference>
<dbReference type="PRINTS" id="PR01438">
    <property type="entry name" value="UNVRSLSTRESS"/>
</dbReference>
<dbReference type="SUPFAM" id="SSF52402">
    <property type="entry name" value="Adenine nucleotide alpha hydrolases-like"/>
    <property type="match status" value="1"/>
</dbReference>
<proteinExistence type="inferred from homology"/>
<comment type="similarity">
    <text evidence="1">Belongs to the universal stress protein A family.</text>
</comment>
<feature type="region of interest" description="Disordered" evidence="2">
    <location>
        <begin position="40"/>
        <end position="65"/>
    </location>
</feature>
<organism evidence="4 5">
    <name type="scientific">Mycolicibacterium aurum</name>
    <name type="common">Mycobacterium aurum</name>
    <dbReference type="NCBI Taxonomy" id="1791"/>
    <lineage>
        <taxon>Bacteria</taxon>
        <taxon>Bacillati</taxon>
        <taxon>Actinomycetota</taxon>
        <taxon>Actinomycetes</taxon>
        <taxon>Mycobacteriales</taxon>
        <taxon>Mycobacteriaceae</taxon>
        <taxon>Mycolicibacterium</taxon>
    </lineage>
</organism>
<dbReference type="PANTHER" id="PTHR46268">
    <property type="entry name" value="STRESS RESPONSE PROTEIN NHAX"/>
    <property type="match status" value="1"/>
</dbReference>
<dbReference type="KEGG" id="mauu:NCTC10437_00289"/>
<dbReference type="InterPro" id="IPR014729">
    <property type="entry name" value="Rossmann-like_a/b/a_fold"/>
</dbReference>
<dbReference type="InterPro" id="IPR006016">
    <property type="entry name" value="UspA"/>
</dbReference>
<protein>
    <submittedName>
        <fullName evidence="4">Universal stress protein UspA-like protein</fullName>
    </submittedName>
</protein>
<dbReference type="Pfam" id="PF00582">
    <property type="entry name" value="Usp"/>
    <property type="match status" value="1"/>
</dbReference>
<dbReference type="PANTHER" id="PTHR46268:SF6">
    <property type="entry name" value="UNIVERSAL STRESS PROTEIN UP12"/>
    <property type="match status" value="1"/>
</dbReference>
<dbReference type="STRING" id="1791.GCA_001049355_02667"/>
<dbReference type="AlphaFoldDB" id="A0A448IFB2"/>
<sequence length="150" mass="15445">MADYTTIVVGTDGSDTSMRAVDKAAALAADSGARLIVASAYTSQRRDPAAPDPDQPGGEGYRTVGDAPAYDLLHDAAARARQAGARDVVERAVEGVPADALVALAEEVEADLLVVGSVGMNSMVGRLVGSVPRLVKRHATTEVLVVDTTD</sequence>
<evidence type="ECO:0000256" key="1">
    <source>
        <dbReference type="ARBA" id="ARBA00008791"/>
    </source>
</evidence>
<dbReference type="InterPro" id="IPR006015">
    <property type="entry name" value="Universal_stress_UspA"/>
</dbReference>
<dbReference type="RefSeq" id="WP_048632548.1">
    <property type="nucleotide sequence ID" value="NZ_CVQQ01000007.1"/>
</dbReference>
<dbReference type="EMBL" id="LR134356">
    <property type="protein sequence ID" value="VEG51182.1"/>
    <property type="molecule type" value="Genomic_DNA"/>
</dbReference>
<evidence type="ECO:0000256" key="2">
    <source>
        <dbReference type="SAM" id="MobiDB-lite"/>
    </source>
</evidence>
<keyword evidence="5" id="KW-1185">Reference proteome</keyword>
<gene>
    <name evidence="4" type="ORF">NCTC10437_00289</name>
</gene>